<evidence type="ECO:0000313" key="2">
    <source>
        <dbReference type="EMBL" id="TDQ07494.1"/>
    </source>
</evidence>
<proteinExistence type="predicted"/>
<dbReference type="InterPro" id="IPR013728">
    <property type="entry name" value="BT_3987-like_N"/>
</dbReference>
<name>A0A4R6STV1_9SPHI</name>
<organism evidence="2 3">
    <name type="scientific">Pedobacter metabolipauper</name>
    <dbReference type="NCBI Taxonomy" id="425513"/>
    <lineage>
        <taxon>Bacteria</taxon>
        <taxon>Pseudomonadati</taxon>
        <taxon>Bacteroidota</taxon>
        <taxon>Sphingobacteriia</taxon>
        <taxon>Sphingobacteriales</taxon>
        <taxon>Sphingobacteriaceae</taxon>
        <taxon>Pedobacter</taxon>
    </lineage>
</organism>
<dbReference type="PROSITE" id="PS51257">
    <property type="entry name" value="PROKAR_LIPOPROTEIN"/>
    <property type="match status" value="1"/>
</dbReference>
<accession>A0A4R6STV1</accession>
<evidence type="ECO:0000313" key="3">
    <source>
        <dbReference type="Proteomes" id="UP000295620"/>
    </source>
</evidence>
<evidence type="ECO:0000259" key="1">
    <source>
        <dbReference type="PROSITE" id="PS50022"/>
    </source>
</evidence>
<dbReference type="AlphaFoldDB" id="A0A4R6STV1"/>
<keyword evidence="3" id="KW-1185">Reference proteome</keyword>
<dbReference type="Gene3D" id="2.60.120.260">
    <property type="entry name" value="Galactose-binding domain-like"/>
    <property type="match status" value="1"/>
</dbReference>
<dbReference type="RefSeq" id="WP_166664911.1">
    <property type="nucleotide sequence ID" value="NZ_SNYC01000006.1"/>
</dbReference>
<dbReference type="Gene3D" id="2.60.40.1740">
    <property type="entry name" value="hypothetical protein (bacova_03559)"/>
    <property type="match status" value="1"/>
</dbReference>
<reference evidence="2 3" key="1">
    <citation type="submission" date="2019-03" db="EMBL/GenBank/DDBJ databases">
        <title>Genomic Encyclopedia of Archaeal and Bacterial Type Strains, Phase II (KMG-II): from individual species to whole genera.</title>
        <authorList>
            <person name="Goeker M."/>
        </authorList>
    </citation>
    <scope>NUCLEOTIDE SEQUENCE [LARGE SCALE GENOMIC DNA]</scope>
    <source>
        <strain evidence="2 3">DSM 19035</strain>
    </source>
</reference>
<gene>
    <name evidence="2" type="ORF">ATK78_3620</name>
</gene>
<dbReference type="EMBL" id="SNYC01000006">
    <property type="protein sequence ID" value="TDQ07494.1"/>
    <property type="molecule type" value="Genomic_DNA"/>
</dbReference>
<comment type="caution">
    <text evidence="2">The sequence shown here is derived from an EMBL/GenBank/DDBJ whole genome shotgun (WGS) entry which is preliminary data.</text>
</comment>
<dbReference type="Proteomes" id="UP000295620">
    <property type="component" value="Unassembled WGS sequence"/>
</dbReference>
<dbReference type="PROSITE" id="PS50022">
    <property type="entry name" value="FA58C_3"/>
    <property type="match status" value="1"/>
</dbReference>
<dbReference type="SUPFAM" id="SSF49785">
    <property type="entry name" value="Galactose-binding domain-like"/>
    <property type="match status" value="1"/>
</dbReference>
<dbReference type="Pfam" id="PF00754">
    <property type="entry name" value="F5_F8_type_C"/>
    <property type="match status" value="1"/>
</dbReference>
<dbReference type="InterPro" id="IPR000421">
    <property type="entry name" value="FA58C"/>
</dbReference>
<feature type="domain" description="F5/8 type C" evidence="1">
    <location>
        <begin position="156"/>
        <end position="309"/>
    </location>
</feature>
<dbReference type="InterPro" id="IPR008979">
    <property type="entry name" value="Galactose-bd-like_sf"/>
</dbReference>
<protein>
    <submittedName>
        <fullName evidence="2">F5/8 type C domain-containing protein</fullName>
    </submittedName>
</protein>
<sequence>MRKINIITICSLIVLLMGCSKENDLVSLPDGSVSFAQAAGSDTIEMPVSILLDNTLVLEIKAALSGSASSDKHHVTFAVDTTKILEYRAKYGAALLPPSTSYLFFKPTVVIPAGASVSEAAQLNIGQQTKLTEYSTYVLPVVIKSVDGKIEGAATSRVIYYVFKTGKPLFVNKTGWAIVGQSSVNGTQVAANLLDANNLTTYWGTTITATMPQWVTINFNREVSFIAVNYYLPTLLKYPTLGGYPKTIQIETSMNGTTWVNKGVFPGNIAADGSQSIDVGATTARYLRFTVLSSEKYISGASLYEAIFISGISLVP</sequence>
<dbReference type="Pfam" id="PF08522">
    <property type="entry name" value="BT_3987-like_N"/>
    <property type="match status" value="1"/>
</dbReference>